<feature type="compositionally biased region" description="Basic and acidic residues" evidence="2">
    <location>
        <begin position="1"/>
        <end position="23"/>
    </location>
</feature>
<name>A0A369Q6B5_9SPHN</name>
<dbReference type="EMBL" id="QBKA01000002">
    <property type="protein sequence ID" value="RDC59055.1"/>
    <property type="molecule type" value="Genomic_DNA"/>
</dbReference>
<gene>
    <name evidence="3" type="ORF">HME9302_00232</name>
</gene>
<organism evidence="3 4">
    <name type="scientific">Alteripontixanthobacter maritimus</name>
    <dbReference type="NCBI Taxonomy" id="2161824"/>
    <lineage>
        <taxon>Bacteria</taxon>
        <taxon>Pseudomonadati</taxon>
        <taxon>Pseudomonadota</taxon>
        <taxon>Alphaproteobacteria</taxon>
        <taxon>Sphingomonadales</taxon>
        <taxon>Erythrobacteraceae</taxon>
        <taxon>Alteripontixanthobacter</taxon>
    </lineage>
</organism>
<dbReference type="Pfam" id="PF07896">
    <property type="entry name" value="DUF1674"/>
    <property type="match status" value="1"/>
</dbReference>
<reference evidence="3 4" key="1">
    <citation type="submission" date="2018-04" db="EMBL/GenBank/DDBJ databases">
        <title>Altererythrobacter sp. HME9302 genome sequencing and assembly.</title>
        <authorList>
            <person name="Kang H."/>
            <person name="Kim H."/>
            <person name="Joh K."/>
        </authorList>
    </citation>
    <scope>NUCLEOTIDE SEQUENCE [LARGE SCALE GENOMIC DNA]</scope>
    <source>
        <strain evidence="3 4">HME9302</strain>
    </source>
</reference>
<evidence type="ECO:0008006" key="5">
    <source>
        <dbReference type="Google" id="ProtNLM"/>
    </source>
</evidence>
<protein>
    <recommendedName>
        <fullName evidence="5">DUF1674 domain-containing protein</fullName>
    </recommendedName>
</protein>
<dbReference type="InterPro" id="IPR012875">
    <property type="entry name" value="SDHF4"/>
</dbReference>
<keyword evidence="4" id="KW-1185">Reference proteome</keyword>
<dbReference type="RefSeq" id="WP_115365476.1">
    <property type="nucleotide sequence ID" value="NZ_QBKA01000002.1"/>
</dbReference>
<evidence type="ECO:0000313" key="4">
    <source>
        <dbReference type="Proteomes" id="UP000253727"/>
    </source>
</evidence>
<evidence type="ECO:0000256" key="1">
    <source>
        <dbReference type="ARBA" id="ARBA00005701"/>
    </source>
</evidence>
<comment type="similarity">
    <text evidence="1">Belongs to the SDHAF4 family.</text>
</comment>
<dbReference type="AlphaFoldDB" id="A0A369Q6B5"/>
<dbReference type="Proteomes" id="UP000253727">
    <property type="component" value="Unassembled WGS sequence"/>
</dbReference>
<evidence type="ECO:0000256" key="2">
    <source>
        <dbReference type="SAM" id="MobiDB-lite"/>
    </source>
</evidence>
<feature type="region of interest" description="Disordered" evidence="2">
    <location>
        <begin position="1"/>
        <end position="63"/>
    </location>
</feature>
<comment type="caution">
    <text evidence="3">The sequence shown here is derived from an EMBL/GenBank/DDBJ whole genome shotgun (WGS) entry which is preliminary data.</text>
</comment>
<evidence type="ECO:0000313" key="3">
    <source>
        <dbReference type="EMBL" id="RDC59055.1"/>
    </source>
</evidence>
<sequence>MAQSKTERATKRPDNFTKPEHWSNDPPPAPKAPIPEEERNDPEGLSPTRYGDWVHNGIAIDFS</sequence>
<proteinExistence type="inferred from homology"/>
<accession>A0A369Q6B5</accession>